<dbReference type="PROSITE" id="PS50850">
    <property type="entry name" value="MFS"/>
    <property type="match status" value="1"/>
</dbReference>
<feature type="transmembrane region" description="Helical" evidence="2">
    <location>
        <begin position="355"/>
        <end position="374"/>
    </location>
</feature>
<proteinExistence type="predicted"/>
<dbReference type="PANTHER" id="PTHR11360">
    <property type="entry name" value="MONOCARBOXYLATE TRANSPORTER"/>
    <property type="match status" value="1"/>
</dbReference>
<evidence type="ECO:0000256" key="2">
    <source>
        <dbReference type="SAM" id="Phobius"/>
    </source>
</evidence>
<feature type="transmembrane region" description="Helical" evidence="2">
    <location>
        <begin position="386"/>
        <end position="407"/>
    </location>
</feature>
<accession>A0A813C885</accession>
<keyword evidence="5" id="KW-1185">Reference proteome</keyword>
<keyword evidence="2" id="KW-1133">Transmembrane helix</keyword>
<dbReference type="InterPro" id="IPR011701">
    <property type="entry name" value="MFS"/>
</dbReference>
<dbReference type="GO" id="GO:0022857">
    <property type="term" value="F:transmembrane transporter activity"/>
    <property type="evidence" value="ECO:0007669"/>
    <property type="project" value="InterPro"/>
</dbReference>
<organism evidence="4 5">
    <name type="scientific">Symbiodinium necroappetens</name>
    <dbReference type="NCBI Taxonomy" id="1628268"/>
    <lineage>
        <taxon>Eukaryota</taxon>
        <taxon>Sar</taxon>
        <taxon>Alveolata</taxon>
        <taxon>Dinophyceae</taxon>
        <taxon>Suessiales</taxon>
        <taxon>Symbiodiniaceae</taxon>
        <taxon>Symbiodinium</taxon>
    </lineage>
</organism>
<dbReference type="EMBL" id="CAJNJA010088253">
    <property type="protein sequence ID" value="CAE7939234.1"/>
    <property type="molecule type" value="Genomic_DNA"/>
</dbReference>
<feature type="transmembrane region" description="Helical" evidence="2">
    <location>
        <begin position="82"/>
        <end position="103"/>
    </location>
</feature>
<dbReference type="PANTHER" id="PTHR11360:SF284">
    <property type="entry name" value="EG:103B4.3 PROTEIN-RELATED"/>
    <property type="match status" value="1"/>
</dbReference>
<feature type="transmembrane region" description="Helical" evidence="2">
    <location>
        <begin position="321"/>
        <end position="343"/>
    </location>
</feature>
<dbReference type="Gene3D" id="1.20.1250.20">
    <property type="entry name" value="MFS general substrate transporter like domains"/>
    <property type="match status" value="1"/>
</dbReference>
<feature type="transmembrane region" description="Helical" evidence="2">
    <location>
        <begin position="14"/>
        <end position="35"/>
    </location>
</feature>
<evidence type="ECO:0000256" key="1">
    <source>
        <dbReference type="ARBA" id="ARBA00004141"/>
    </source>
</evidence>
<feature type="transmembrane region" description="Helical" evidence="2">
    <location>
        <begin position="271"/>
        <end position="290"/>
    </location>
</feature>
<keyword evidence="2" id="KW-0812">Transmembrane</keyword>
<evidence type="ECO:0000313" key="4">
    <source>
        <dbReference type="EMBL" id="CAE7939234.1"/>
    </source>
</evidence>
<dbReference type="InterPro" id="IPR020846">
    <property type="entry name" value="MFS_dom"/>
</dbReference>
<protein>
    <submittedName>
        <fullName evidence="4">Slc16a13 protein</fullName>
    </submittedName>
</protein>
<dbReference type="AlphaFoldDB" id="A0A813C885"/>
<dbReference type="InterPro" id="IPR036259">
    <property type="entry name" value="MFS_trans_sf"/>
</dbReference>
<dbReference type="Proteomes" id="UP000601435">
    <property type="component" value="Unassembled WGS sequence"/>
</dbReference>
<evidence type="ECO:0000259" key="3">
    <source>
        <dbReference type="PROSITE" id="PS50850"/>
    </source>
</evidence>
<dbReference type="SUPFAM" id="SSF103473">
    <property type="entry name" value="MFS general substrate transporter"/>
    <property type="match status" value="1"/>
</dbReference>
<comment type="caution">
    <text evidence="4">The sequence shown here is derived from an EMBL/GenBank/DDBJ whole genome shotgun (WGS) entry which is preliminary data.</text>
</comment>
<evidence type="ECO:0000313" key="5">
    <source>
        <dbReference type="Proteomes" id="UP000601435"/>
    </source>
</evidence>
<name>A0A813C885_9DINO</name>
<feature type="transmembrane region" description="Helical" evidence="2">
    <location>
        <begin position="297"/>
        <end position="315"/>
    </location>
</feature>
<feature type="transmembrane region" description="Helical" evidence="2">
    <location>
        <begin position="176"/>
        <end position="197"/>
    </location>
</feature>
<dbReference type="Pfam" id="PF07690">
    <property type="entry name" value="MFS_1"/>
    <property type="match status" value="1"/>
</dbReference>
<comment type="subcellular location">
    <subcellularLocation>
        <location evidence="1">Membrane</location>
        <topology evidence="1">Multi-pass membrane protein</topology>
    </subcellularLocation>
</comment>
<feature type="transmembrane region" description="Helical" evidence="2">
    <location>
        <begin position="144"/>
        <end position="164"/>
    </location>
</feature>
<keyword evidence="2" id="KW-0472">Membrane</keyword>
<feature type="transmembrane region" description="Helical" evidence="2">
    <location>
        <begin position="109"/>
        <end position="132"/>
    </location>
</feature>
<dbReference type="GO" id="GO:0016020">
    <property type="term" value="C:membrane"/>
    <property type="evidence" value="ECO:0007669"/>
    <property type="project" value="UniProtKB-SubCell"/>
</dbReference>
<gene>
    <name evidence="4" type="primary">Slc16a13</name>
    <name evidence="4" type="ORF">SNEC2469_LOCUS33441</name>
</gene>
<reference evidence="4" key="1">
    <citation type="submission" date="2021-02" db="EMBL/GenBank/DDBJ databases">
        <authorList>
            <person name="Dougan E. K."/>
            <person name="Rhodes N."/>
            <person name="Thang M."/>
            <person name="Chan C."/>
        </authorList>
    </citation>
    <scope>NUCLEOTIDE SEQUENCE</scope>
</reference>
<dbReference type="InterPro" id="IPR050327">
    <property type="entry name" value="Proton-linked_MCT"/>
</dbReference>
<dbReference type="OrthoDB" id="429673at2759"/>
<sequence>MSEVQSAESLFSGWQQACLIVASFVVQVVVMGLFYSYGTIFAALKADTGDAASTLALMGSIRDFVFQLSTAPAGFLVHRVGFVRMAAIGTALLLFGMLADSYAPSSHFLFMNCGLVGGAMAMIFTASVTVLYGPGHISRSFLPVAVGLASSGGGLGTVVVNLGLDLLLESFSWRGALRICCGAFGLLLLVSVVALWYGLRHHKQTKEVTSESRELRSCSDVREFLQPFGDLQFLLLNAALFLYGIGFMVPYTHLVYYSETERGLEMSGELTSLLGISGAAARLCFGLFSTCVKPSRLMLLVLLAQGTSLICLPFCDDAAELWVFSAIYGCCSGGRVVLLSLVVNELFDSQRVAHLYGLASIPIAVGTLLGPTFVGRVYDLSGHYDGAFFAAGGIVLVAVPVFCLAIFCRRSIEKPSSVTEVPAKADHLEQIVPPCDPSDEFPDVKSQL</sequence>
<feature type="transmembrane region" description="Helical" evidence="2">
    <location>
        <begin position="231"/>
        <end position="251"/>
    </location>
</feature>
<feature type="domain" description="Major facilitator superfamily (MFS) profile" evidence="3">
    <location>
        <begin position="16"/>
        <end position="410"/>
    </location>
</feature>